<dbReference type="Proteomes" id="UP001309876">
    <property type="component" value="Unassembled WGS sequence"/>
</dbReference>
<dbReference type="Pfam" id="PF13094">
    <property type="entry name" value="CENP-Q"/>
    <property type="match status" value="1"/>
</dbReference>
<protein>
    <submittedName>
        <fullName evidence="3">Uncharacterized protein</fullName>
    </submittedName>
</protein>
<reference evidence="3 4" key="1">
    <citation type="submission" date="2023-08" db="EMBL/GenBank/DDBJ databases">
        <title>Black Yeasts Isolated from many extreme environments.</title>
        <authorList>
            <person name="Coleine C."/>
            <person name="Stajich J.E."/>
            <person name="Selbmann L."/>
        </authorList>
    </citation>
    <scope>NUCLEOTIDE SEQUENCE [LARGE SCALE GENOMIC DNA]</scope>
    <source>
        <strain evidence="3 4">CCFEE 5910</strain>
    </source>
</reference>
<dbReference type="AlphaFoldDB" id="A0AAN7T3T0"/>
<evidence type="ECO:0000256" key="2">
    <source>
        <dbReference type="SAM" id="MobiDB-lite"/>
    </source>
</evidence>
<organism evidence="3 4">
    <name type="scientific">Lithohypha guttulata</name>
    <dbReference type="NCBI Taxonomy" id="1690604"/>
    <lineage>
        <taxon>Eukaryota</taxon>
        <taxon>Fungi</taxon>
        <taxon>Dikarya</taxon>
        <taxon>Ascomycota</taxon>
        <taxon>Pezizomycotina</taxon>
        <taxon>Eurotiomycetes</taxon>
        <taxon>Chaetothyriomycetidae</taxon>
        <taxon>Chaetothyriales</taxon>
        <taxon>Trichomeriaceae</taxon>
        <taxon>Lithohypha</taxon>
    </lineage>
</organism>
<evidence type="ECO:0000313" key="3">
    <source>
        <dbReference type="EMBL" id="KAK5088172.1"/>
    </source>
</evidence>
<accession>A0AAN7T3T0</accession>
<gene>
    <name evidence="3" type="ORF">LTR05_002389</name>
</gene>
<evidence type="ECO:0000313" key="4">
    <source>
        <dbReference type="Proteomes" id="UP001309876"/>
    </source>
</evidence>
<sequence>MAGSPPSATPQNDFARLEPRVKYVSEAAIRKQWKKLPASSHAPAREAIILAKEQSGSRKGETTADKATDDFVKDVANRLLERLPRIPFPPGTDERYFDYEAILDRASKLEEQFTSNTHSANLLRAQIAKEEELLRQDEQEVTRLEQGLKDNELIRKEQARSLHPIARTLGESSSGVDLTAQTSGIKSDIHLSELFQDEDLQPVLIQLLSHLDSIDENTEHIREVKRMIDATTTNLDVLEAVHVHIPSAT</sequence>
<proteinExistence type="predicted"/>
<comment type="caution">
    <text evidence="3">The sequence shown here is derived from an EMBL/GenBank/DDBJ whole genome shotgun (WGS) entry which is preliminary data.</text>
</comment>
<feature type="region of interest" description="Disordered" evidence="2">
    <location>
        <begin position="34"/>
        <end position="68"/>
    </location>
</feature>
<feature type="coiled-coil region" evidence="1">
    <location>
        <begin position="120"/>
        <end position="147"/>
    </location>
</feature>
<evidence type="ECO:0000256" key="1">
    <source>
        <dbReference type="SAM" id="Coils"/>
    </source>
</evidence>
<dbReference type="InterPro" id="IPR025212">
    <property type="entry name" value="CAD_CENP-Q"/>
</dbReference>
<feature type="compositionally biased region" description="Basic and acidic residues" evidence="2">
    <location>
        <begin position="55"/>
        <end position="68"/>
    </location>
</feature>
<name>A0AAN7T3T0_9EURO</name>
<keyword evidence="1" id="KW-0175">Coiled coil</keyword>
<dbReference type="EMBL" id="JAVRRJ010000002">
    <property type="protein sequence ID" value="KAK5088172.1"/>
    <property type="molecule type" value="Genomic_DNA"/>
</dbReference>
<keyword evidence="4" id="KW-1185">Reference proteome</keyword>